<dbReference type="PRINTS" id="PR00723">
    <property type="entry name" value="SUBTILISIN"/>
</dbReference>
<dbReference type="AlphaFoldDB" id="A0AAE3YVF2"/>
<evidence type="ECO:0000256" key="8">
    <source>
        <dbReference type="SAM" id="SignalP"/>
    </source>
</evidence>
<evidence type="ECO:0000259" key="10">
    <source>
        <dbReference type="Pfam" id="PF22148"/>
    </source>
</evidence>
<dbReference type="Gene3D" id="3.40.50.200">
    <property type="entry name" value="Peptidase S8/S53 domain"/>
    <property type="match status" value="1"/>
</dbReference>
<name>A0AAE3YVF2_9ACTN</name>
<dbReference type="InterPro" id="IPR054399">
    <property type="entry name" value="Fervidolysin-like_N_prodom"/>
</dbReference>
<dbReference type="Pfam" id="PF17957">
    <property type="entry name" value="Big_7"/>
    <property type="match status" value="2"/>
</dbReference>
<dbReference type="CDD" id="cd07484">
    <property type="entry name" value="Peptidases_S8_Thermitase_like"/>
    <property type="match status" value="1"/>
</dbReference>
<sequence length="560" mass="57300">MRKLASQRRMTVALVMAVAAGVGLSAPASADPGTPVELVVGLAPGASADDALAGADGVRVVDADAADEAGAVVVGVSARDAAEAAALLRRDPDVAFVDTNHVASKAEVTPNDPFYSEQWGLRKVNVPGAWSMTTGAAVTVAVLDTGVNPVSDLAGRVLPGYDFINDDANAADDEGHGTAVASVIAGAGDDGDGMAGVCWTCRILPVKVLDDEGSGDYVSIAKGIRYAADQGAKIINMSLAGSASSPLLNSAVQYATDRGSLVIAAAGNENTAARQYPAAIPQVLSVGGSTSGDARYSWSNYGTGWVDIAAPGCNVAQDYLSRGYLDFCGTSSATPLVAGVAALMQSRAPSVSGPFIGTVLSHSASPLGWVRYGRINAGRAVWAAADTAAPSAALAAPKPGTLVHGTMTVTGTATDNTGLNRVELVVNNKVVSVDRTAPYSFRWNSAAYHGIVTVAVRAVDWTGRATTSSRAFEADNRGPVLTVTAPKSGSTVKRTVAVSVAASDKHGVSKVELLVNGKVAGTGTSFKIQTATYGSRFTVRIRAYDRLGNVSYSPVYTYKR</sequence>
<dbReference type="InterPro" id="IPR022398">
    <property type="entry name" value="Peptidase_S8_His-AS"/>
</dbReference>
<dbReference type="PROSITE" id="PS51892">
    <property type="entry name" value="SUBTILASE"/>
    <property type="match status" value="1"/>
</dbReference>
<dbReference type="GO" id="GO:0005576">
    <property type="term" value="C:extracellular region"/>
    <property type="evidence" value="ECO:0007669"/>
    <property type="project" value="UniProtKB-SubCell"/>
</dbReference>
<keyword evidence="6 7" id="KW-0720">Serine protease</keyword>
<feature type="signal peptide" evidence="8">
    <location>
        <begin position="1"/>
        <end position="30"/>
    </location>
</feature>
<dbReference type="Pfam" id="PF22148">
    <property type="entry name" value="Fervidolysin_NPro-like"/>
    <property type="match status" value="1"/>
</dbReference>
<keyword evidence="12" id="KW-1185">Reference proteome</keyword>
<feature type="active site" description="Charge relay system" evidence="7">
    <location>
        <position position="144"/>
    </location>
</feature>
<evidence type="ECO:0000313" key="12">
    <source>
        <dbReference type="Proteomes" id="UP001183643"/>
    </source>
</evidence>
<feature type="domain" description="Peptidase S8/S53" evidence="9">
    <location>
        <begin position="135"/>
        <end position="364"/>
    </location>
</feature>
<evidence type="ECO:0000256" key="6">
    <source>
        <dbReference type="ARBA" id="ARBA00022825"/>
    </source>
</evidence>
<dbReference type="GO" id="GO:0006508">
    <property type="term" value="P:proteolysis"/>
    <property type="evidence" value="ECO:0007669"/>
    <property type="project" value="UniProtKB-KW"/>
</dbReference>
<dbReference type="PANTHER" id="PTHR43806:SF11">
    <property type="entry name" value="CEREVISIN-RELATED"/>
    <property type="match status" value="1"/>
</dbReference>
<dbReference type="PROSITE" id="PS00137">
    <property type="entry name" value="SUBTILASE_HIS"/>
    <property type="match status" value="1"/>
</dbReference>
<dbReference type="PANTHER" id="PTHR43806">
    <property type="entry name" value="PEPTIDASE S8"/>
    <property type="match status" value="1"/>
</dbReference>
<dbReference type="GO" id="GO:0004252">
    <property type="term" value="F:serine-type endopeptidase activity"/>
    <property type="evidence" value="ECO:0007669"/>
    <property type="project" value="UniProtKB-UniRule"/>
</dbReference>
<feature type="chain" id="PRO_5042221598" evidence="8">
    <location>
        <begin position="31"/>
        <end position="560"/>
    </location>
</feature>
<keyword evidence="5 7" id="KW-0378">Hydrolase</keyword>
<keyword evidence="3" id="KW-0964">Secreted</keyword>
<reference evidence="11" key="1">
    <citation type="submission" date="2023-07" db="EMBL/GenBank/DDBJ databases">
        <title>Sequencing the genomes of 1000 actinobacteria strains.</title>
        <authorList>
            <person name="Klenk H.-P."/>
        </authorList>
    </citation>
    <scope>NUCLEOTIDE SEQUENCE</scope>
    <source>
        <strain evidence="11">DSM 44707</strain>
    </source>
</reference>
<dbReference type="Proteomes" id="UP001183643">
    <property type="component" value="Unassembled WGS sequence"/>
</dbReference>
<dbReference type="EMBL" id="JAVDYB010000001">
    <property type="protein sequence ID" value="MDR7279377.1"/>
    <property type="molecule type" value="Genomic_DNA"/>
</dbReference>
<accession>A0AAE3YVF2</accession>
<evidence type="ECO:0000313" key="11">
    <source>
        <dbReference type="EMBL" id="MDR7279377.1"/>
    </source>
</evidence>
<dbReference type="InterPro" id="IPR000209">
    <property type="entry name" value="Peptidase_S8/S53_dom"/>
</dbReference>
<feature type="active site" description="Charge relay system" evidence="7">
    <location>
        <position position="331"/>
    </location>
</feature>
<evidence type="ECO:0000256" key="3">
    <source>
        <dbReference type="ARBA" id="ARBA00022525"/>
    </source>
</evidence>
<keyword evidence="4 7" id="KW-0645">Protease</keyword>
<feature type="active site" description="Charge relay system" evidence="7">
    <location>
        <position position="176"/>
    </location>
</feature>
<dbReference type="Gene3D" id="2.60.40.10">
    <property type="entry name" value="Immunoglobulins"/>
    <property type="match status" value="2"/>
</dbReference>
<dbReference type="PROSITE" id="PS00138">
    <property type="entry name" value="SUBTILASE_SER"/>
    <property type="match status" value="1"/>
</dbReference>
<dbReference type="InterPro" id="IPR023828">
    <property type="entry name" value="Peptidase_S8_Ser-AS"/>
</dbReference>
<dbReference type="Pfam" id="PF00082">
    <property type="entry name" value="Peptidase_S8"/>
    <property type="match status" value="1"/>
</dbReference>
<evidence type="ECO:0000256" key="5">
    <source>
        <dbReference type="ARBA" id="ARBA00022801"/>
    </source>
</evidence>
<gene>
    <name evidence="11" type="ORF">J2S41_006155</name>
</gene>
<evidence type="ECO:0000256" key="1">
    <source>
        <dbReference type="ARBA" id="ARBA00004613"/>
    </source>
</evidence>
<organism evidence="11 12">
    <name type="scientific">Catenuloplanes atrovinosus</name>
    <dbReference type="NCBI Taxonomy" id="137266"/>
    <lineage>
        <taxon>Bacteria</taxon>
        <taxon>Bacillati</taxon>
        <taxon>Actinomycetota</taxon>
        <taxon>Actinomycetes</taxon>
        <taxon>Micromonosporales</taxon>
        <taxon>Micromonosporaceae</taxon>
        <taxon>Catenuloplanes</taxon>
    </lineage>
</organism>
<evidence type="ECO:0000256" key="2">
    <source>
        <dbReference type="ARBA" id="ARBA00011073"/>
    </source>
</evidence>
<dbReference type="InterPro" id="IPR034084">
    <property type="entry name" value="Thermitase-like_dom"/>
</dbReference>
<evidence type="ECO:0000256" key="4">
    <source>
        <dbReference type="ARBA" id="ARBA00022670"/>
    </source>
</evidence>
<evidence type="ECO:0000259" key="9">
    <source>
        <dbReference type="Pfam" id="PF00082"/>
    </source>
</evidence>
<dbReference type="SUPFAM" id="SSF52743">
    <property type="entry name" value="Subtilisin-like"/>
    <property type="match status" value="1"/>
</dbReference>
<dbReference type="InterPro" id="IPR050131">
    <property type="entry name" value="Peptidase_S8_subtilisin-like"/>
</dbReference>
<comment type="subcellular location">
    <subcellularLocation>
        <location evidence="1">Secreted</location>
    </subcellularLocation>
</comment>
<comment type="similarity">
    <text evidence="2 7">Belongs to the peptidase S8 family.</text>
</comment>
<proteinExistence type="inferred from homology"/>
<comment type="caution">
    <text evidence="11">The sequence shown here is derived from an EMBL/GenBank/DDBJ whole genome shotgun (WGS) entry which is preliminary data.</text>
</comment>
<dbReference type="GO" id="GO:0005975">
    <property type="term" value="P:carbohydrate metabolic process"/>
    <property type="evidence" value="ECO:0007669"/>
    <property type="project" value="UniProtKB-ARBA"/>
</dbReference>
<evidence type="ECO:0000256" key="7">
    <source>
        <dbReference type="PROSITE-ProRule" id="PRU01240"/>
    </source>
</evidence>
<keyword evidence="8" id="KW-0732">Signal</keyword>
<dbReference type="RefSeq" id="WP_310372902.1">
    <property type="nucleotide sequence ID" value="NZ_JAVDYB010000001.1"/>
</dbReference>
<dbReference type="InterPro" id="IPR036852">
    <property type="entry name" value="Peptidase_S8/S53_dom_sf"/>
</dbReference>
<dbReference type="InterPro" id="IPR013783">
    <property type="entry name" value="Ig-like_fold"/>
</dbReference>
<dbReference type="InterPro" id="IPR015500">
    <property type="entry name" value="Peptidase_S8_subtilisin-rel"/>
</dbReference>
<feature type="domain" description="Fervidolysin-like N-terminal prodomain" evidence="10">
    <location>
        <begin position="37"/>
        <end position="100"/>
    </location>
</feature>
<protein>
    <submittedName>
        <fullName evidence="11">Subtilisin family serine protease</fullName>
    </submittedName>
</protein>